<proteinExistence type="predicted"/>
<dbReference type="PANTHER" id="PTHR24201:SF2">
    <property type="entry name" value="ANKYRIN REPEAT DOMAIN-CONTAINING PROTEIN 42"/>
    <property type="match status" value="1"/>
</dbReference>
<feature type="repeat" description="ANK" evidence="4">
    <location>
        <begin position="206"/>
        <end position="229"/>
    </location>
</feature>
<dbReference type="InterPro" id="IPR002110">
    <property type="entry name" value="Ankyrin_rpt"/>
</dbReference>
<gene>
    <name evidence="6" type="ORF">MATL_G00247230</name>
</gene>
<dbReference type="Proteomes" id="UP001046870">
    <property type="component" value="Chromosome 23"/>
</dbReference>
<dbReference type="Pfam" id="PF00023">
    <property type="entry name" value="Ank"/>
    <property type="match status" value="1"/>
</dbReference>
<keyword evidence="7" id="KW-1185">Reference proteome</keyword>
<comment type="caution">
    <text evidence="6">The sequence shown here is derived from an EMBL/GenBank/DDBJ whole genome shotgun (WGS) entry which is preliminary data.</text>
</comment>
<dbReference type="Pfam" id="PF12796">
    <property type="entry name" value="Ank_2"/>
    <property type="match status" value="1"/>
</dbReference>
<comment type="catalytic activity">
    <reaction evidence="3">
        <text>a 1,2-diacyl-sn-glycerol + ATP = a 1,2-diacyl-sn-glycero-3-phosphate + ADP + H(+)</text>
        <dbReference type="Rhea" id="RHEA:10272"/>
        <dbReference type="ChEBI" id="CHEBI:15378"/>
        <dbReference type="ChEBI" id="CHEBI:17815"/>
        <dbReference type="ChEBI" id="CHEBI:30616"/>
        <dbReference type="ChEBI" id="CHEBI:58608"/>
        <dbReference type="ChEBI" id="CHEBI:456216"/>
        <dbReference type="EC" id="2.7.1.107"/>
    </reaction>
    <physiologicalReaction direction="left-to-right" evidence="3">
        <dbReference type="Rhea" id="RHEA:10273"/>
    </physiologicalReaction>
</comment>
<evidence type="ECO:0000313" key="7">
    <source>
        <dbReference type="Proteomes" id="UP001046870"/>
    </source>
</evidence>
<keyword evidence="2 4" id="KW-0040">ANK repeat</keyword>
<dbReference type="PANTHER" id="PTHR24201">
    <property type="entry name" value="ANK_REP_REGION DOMAIN-CONTAINING PROTEIN"/>
    <property type="match status" value="1"/>
</dbReference>
<dbReference type="PROSITE" id="PS50088">
    <property type="entry name" value="ANK_REPEAT"/>
    <property type="match status" value="2"/>
</dbReference>
<sequence length="313" mass="34585">MRSRPAPSVRSPDSFSVPHSVPDRLRLRVNRISLPEYERLQFDKEGLRDISTPVGIIVVRGDCDLETCRLYIDRLQEDLHQAPPGAHRVHYQDETRGLPRPSSAHRLSPNWSFLDSTSADRFYRIDKAQEHLHFVTEICQDEVFILDHEAPVVGVPGMPDLVVEPSTGTPLTTEEQALLTAASCGDLTTFSSSWGRGVSLLVRNSGGCSVLHLAAQQGHAEVVSFILEHTSKLILDLTDSEAGDTALHKAASQRQHAVCRLLVDTGASLSKTNFQGKTPKDKAQESGDSELASYLESRQQYQTISHEDLETAV</sequence>
<protein>
    <recommendedName>
        <fullName evidence="5">Diacylglycerol kinase iota-like domain-containing protein</fullName>
    </recommendedName>
</protein>
<organism evidence="6 7">
    <name type="scientific">Megalops atlanticus</name>
    <name type="common">Tarpon</name>
    <name type="synonym">Clupea gigantea</name>
    <dbReference type="NCBI Taxonomy" id="7932"/>
    <lineage>
        <taxon>Eukaryota</taxon>
        <taxon>Metazoa</taxon>
        <taxon>Chordata</taxon>
        <taxon>Craniata</taxon>
        <taxon>Vertebrata</taxon>
        <taxon>Euteleostomi</taxon>
        <taxon>Actinopterygii</taxon>
        <taxon>Neopterygii</taxon>
        <taxon>Teleostei</taxon>
        <taxon>Elopiformes</taxon>
        <taxon>Megalopidae</taxon>
        <taxon>Megalops</taxon>
    </lineage>
</organism>
<dbReference type="OrthoDB" id="242257at2759"/>
<evidence type="ECO:0000256" key="1">
    <source>
        <dbReference type="ARBA" id="ARBA00022737"/>
    </source>
</evidence>
<feature type="repeat" description="ANK" evidence="4">
    <location>
        <begin position="242"/>
        <end position="274"/>
    </location>
</feature>
<evidence type="ECO:0000256" key="4">
    <source>
        <dbReference type="PROSITE-ProRule" id="PRU00023"/>
    </source>
</evidence>
<keyword evidence="1" id="KW-0677">Repeat</keyword>
<evidence type="ECO:0000256" key="3">
    <source>
        <dbReference type="ARBA" id="ARBA00023411"/>
    </source>
</evidence>
<dbReference type="Gene3D" id="1.25.40.20">
    <property type="entry name" value="Ankyrin repeat-containing domain"/>
    <property type="match status" value="1"/>
</dbReference>
<dbReference type="PROSITE" id="PS50297">
    <property type="entry name" value="ANK_REP_REGION"/>
    <property type="match status" value="2"/>
</dbReference>
<name>A0A9D3PAS3_MEGAT</name>
<dbReference type="InterPro" id="IPR056383">
    <property type="entry name" value="DGKI-like_dom"/>
</dbReference>
<dbReference type="InterPro" id="IPR036770">
    <property type="entry name" value="Ankyrin_rpt-contain_sf"/>
</dbReference>
<reference evidence="6" key="1">
    <citation type="submission" date="2021-01" db="EMBL/GenBank/DDBJ databases">
        <authorList>
            <person name="Zahm M."/>
            <person name="Roques C."/>
            <person name="Cabau C."/>
            <person name="Klopp C."/>
            <person name="Donnadieu C."/>
            <person name="Jouanno E."/>
            <person name="Lampietro C."/>
            <person name="Louis A."/>
            <person name="Herpin A."/>
            <person name="Echchiki A."/>
            <person name="Berthelot C."/>
            <person name="Parey E."/>
            <person name="Roest-Crollius H."/>
            <person name="Braasch I."/>
            <person name="Postlethwait J."/>
            <person name="Bobe J."/>
            <person name="Montfort J."/>
            <person name="Bouchez O."/>
            <person name="Begum T."/>
            <person name="Mejri S."/>
            <person name="Adams A."/>
            <person name="Chen W.-J."/>
            <person name="Guiguen Y."/>
        </authorList>
    </citation>
    <scope>NUCLEOTIDE SEQUENCE</scope>
    <source>
        <strain evidence="6">YG-15Mar2019-1</strain>
        <tissue evidence="6">Brain</tissue>
    </source>
</reference>
<evidence type="ECO:0000259" key="5">
    <source>
        <dbReference type="Pfam" id="PF23578"/>
    </source>
</evidence>
<evidence type="ECO:0000256" key="2">
    <source>
        <dbReference type="ARBA" id="ARBA00023043"/>
    </source>
</evidence>
<accession>A0A9D3PAS3</accession>
<evidence type="ECO:0000313" key="6">
    <source>
        <dbReference type="EMBL" id="KAG7456009.1"/>
    </source>
</evidence>
<dbReference type="Pfam" id="PF23578">
    <property type="entry name" value="DGKI"/>
    <property type="match status" value="1"/>
</dbReference>
<dbReference type="AlphaFoldDB" id="A0A9D3PAS3"/>
<dbReference type="GO" id="GO:0005634">
    <property type="term" value="C:nucleus"/>
    <property type="evidence" value="ECO:0007669"/>
    <property type="project" value="TreeGrafter"/>
</dbReference>
<feature type="domain" description="Diacylglycerol kinase iota-like" evidence="5">
    <location>
        <begin position="24"/>
        <end position="147"/>
    </location>
</feature>
<dbReference type="SMART" id="SM00248">
    <property type="entry name" value="ANK"/>
    <property type="match status" value="2"/>
</dbReference>
<dbReference type="GO" id="GO:0004143">
    <property type="term" value="F:ATP-dependent diacylglycerol kinase activity"/>
    <property type="evidence" value="ECO:0007669"/>
    <property type="project" value="UniProtKB-EC"/>
</dbReference>
<dbReference type="SUPFAM" id="SSF48403">
    <property type="entry name" value="Ankyrin repeat"/>
    <property type="match status" value="1"/>
</dbReference>
<dbReference type="InterPro" id="IPR050776">
    <property type="entry name" value="Ank_Repeat/CDKN_Inhibitor"/>
</dbReference>
<dbReference type="EMBL" id="JAFDVH010000023">
    <property type="protein sequence ID" value="KAG7456009.1"/>
    <property type="molecule type" value="Genomic_DNA"/>
</dbReference>